<evidence type="ECO:0000313" key="3">
    <source>
        <dbReference type="Proteomes" id="UP000474567"/>
    </source>
</evidence>
<keyword evidence="2" id="KW-0012">Acyltransferase</keyword>
<protein>
    <submittedName>
        <fullName evidence="2">2,3,4,5-tetrahydropyridine-2,6-dicarboxylate N-acetyltransferase</fullName>
        <ecNumber evidence="2">2.3.1.89</ecNumber>
    </submittedName>
</protein>
<accession>A0ABM8KPY2</accession>
<comment type="caution">
    <text evidence="2">The sequence shown here is derived from an EMBL/GenBank/DDBJ whole genome shotgun (WGS) entry which is preliminary data.</text>
</comment>
<dbReference type="RefSeq" id="WP_173968382.1">
    <property type="nucleotide sequence ID" value="NZ_CADCST010000162.1"/>
</dbReference>
<evidence type="ECO:0000256" key="1">
    <source>
        <dbReference type="SAM" id="MobiDB-lite"/>
    </source>
</evidence>
<dbReference type="Gene3D" id="2.160.10.10">
    <property type="entry name" value="Hexapeptide repeat proteins"/>
    <property type="match status" value="1"/>
</dbReference>
<feature type="region of interest" description="Disordered" evidence="1">
    <location>
        <begin position="234"/>
        <end position="254"/>
    </location>
</feature>
<proteinExistence type="predicted"/>
<keyword evidence="2" id="KW-0808">Transferase</keyword>
<keyword evidence="3" id="KW-1185">Reference proteome</keyword>
<organism evidence="2 3">
    <name type="scientific">Flavobacterium collinsii</name>
    <dbReference type="NCBI Taxonomy" id="1114861"/>
    <lineage>
        <taxon>Bacteria</taxon>
        <taxon>Pseudomonadati</taxon>
        <taxon>Bacteroidota</taxon>
        <taxon>Flavobacteriia</taxon>
        <taxon>Flavobacteriales</taxon>
        <taxon>Flavobacteriaceae</taxon>
        <taxon>Flavobacterium</taxon>
    </lineage>
</organism>
<dbReference type="Pfam" id="PF00132">
    <property type="entry name" value="Hexapep"/>
    <property type="match status" value="1"/>
</dbReference>
<dbReference type="PANTHER" id="PTHR23416:SF78">
    <property type="entry name" value="LIPOPOLYSACCHARIDE BIOSYNTHESIS O-ACETYL TRANSFERASE WBBJ-RELATED"/>
    <property type="match status" value="1"/>
</dbReference>
<dbReference type="InterPro" id="IPR001451">
    <property type="entry name" value="Hexapep"/>
</dbReference>
<dbReference type="InterPro" id="IPR011004">
    <property type="entry name" value="Trimer_LpxA-like_sf"/>
</dbReference>
<dbReference type="CDD" id="cd04647">
    <property type="entry name" value="LbH_MAT_like"/>
    <property type="match status" value="1"/>
</dbReference>
<evidence type="ECO:0000313" key="2">
    <source>
        <dbReference type="EMBL" id="CAA9203072.1"/>
    </source>
</evidence>
<dbReference type="GO" id="GO:0047200">
    <property type="term" value="F:tetrahydrodipicolinate N-acetyltransferase activity"/>
    <property type="evidence" value="ECO:0007669"/>
    <property type="project" value="UniProtKB-EC"/>
</dbReference>
<sequence length="254" mass="27825">MKRILEQIIQYRNPNFKFDETLGLAPILEFVWMQAQCLRRGLKILFYFRKPRGMMLGKGVSFFYMSKIKWGKFLRLGDFVFVSALSKNGIQFGNNVSIGAFSRIIVSTTLNNLGDKIVIGNSVGIGEYSSLGGAGGLEIGDECIVGGYLSCHPENHNYSDLTISIRHQGVNRKGIKIGKNCWIGSKVSILDGVRLGNGCIIAAGAIVTKSFPDNSIIGGVPAKLIKTRSNEIDMIPNHKKGEKNGDTSRSIGIH</sequence>
<dbReference type="EMBL" id="CADCST010000162">
    <property type="protein sequence ID" value="CAA9203072.1"/>
    <property type="molecule type" value="Genomic_DNA"/>
</dbReference>
<gene>
    <name evidence="2" type="primary">dapH_2</name>
    <name evidence="2" type="ORF">FLACOL7796_04592</name>
</gene>
<dbReference type="InterPro" id="IPR051159">
    <property type="entry name" value="Hexapeptide_acetyltransf"/>
</dbReference>
<dbReference type="EC" id="2.3.1.89" evidence="2"/>
<dbReference type="PANTHER" id="PTHR23416">
    <property type="entry name" value="SIALIC ACID SYNTHASE-RELATED"/>
    <property type="match status" value="1"/>
</dbReference>
<reference evidence="2 3" key="1">
    <citation type="submission" date="2020-02" db="EMBL/GenBank/DDBJ databases">
        <authorList>
            <person name="Criscuolo A."/>
        </authorList>
    </citation>
    <scope>NUCLEOTIDE SEQUENCE [LARGE SCALE GENOMIC DNA]</scope>
    <source>
        <strain evidence="2">CECT7796</strain>
    </source>
</reference>
<dbReference type="SUPFAM" id="SSF51161">
    <property type="entry name" value="Trimeric LpxA-like enzymes"/>
    <property type="match status" value="1"/>
</dbReference>
<dbReference type="Proteomes" id="UP000474567">
    <property type="component" value="Unassembled WGS sequence"/>
</dbReference>
<name>A0ABM8KPY2_9FLAO</name>